<dbReference type="OrthoDB" id="4069694at2759"/>
<sequence>MKFSNTISIALLAAAANADLTDQQVEAVNALFQDIGKNEDEYLSFLETAGVPLPNGLVPIFEQLMTYTDDSYSTLFATLPETEYDQITQLAAELPWYSSRLASDFEGAGAVPSTSAGSETSAAQSSAATTAASASSSAPAVSSAPASSAPAVSTYEGAGAAASVAGLSIGASLFAFLLL</sequence>
<reference evidence="2 3" key="1">
    <citation type="submission" date="2018-12" db="EMBL/GenBank/DDBJ databases">
        <authorList>
            <person name="Tiukova I."/>
            <person name="Dainat J."/>
        </authorList>
    </citation>
    <scope>NUCLEOTIDE SEQUENCE [LARGE SCALE GENOMIC DNA]</scope>
</reference>
<dbReference type="AlphaFoldDB" id="A0A448YLH8"/>
<keyword evidence="3" id="KW-1185">Reference proteome</keyword>
<gene>
    <name evidence="2" type="ORF">BRENAR_LOCUS2526</name>
</gene>
<dbReference type="EMBL" id="CAACVR010000012">
    <property type="protein sequence ID" value="VEU21794.1"/>
    <property type="molecule type" value="Genomic_DNA"/>
</dbReference>
<dbReference type="PROSITE" id="PS00724">
    <property type="entry name" value="SRP1_TIP1"/>
    <property type="match status" value="1"/>
</dbReference>
<organism evidence="2 3">
    <name type="scientific">Brettanomyces naardenensis</name>
    <name type="common">Yeast</name>
    <dbReference type="NCBI Taxonomy" id="13370"/>
    <lineage>
        <taxon>Eukaryota</taxon>
        <taxon>Fungi</taxon>
        <taxon>Dikarya</taxon>
        <taxon>Ascomycota</taxon>
        <taxon>Saccharomycotina</taxon>
        <taxon>Pichiomycetes</taxon>
        <taxon>Pichiales</taxon>
        <taxon>Pichiaceae</taxon>
        <taxon>Brettanomyces</taxon>
    </lineage>
</organism>
<dbReference type="Pfam" id="PF00660">
    <property type="entry name" value="SRP1_TIP1"/>
    <property type="match status" value="1"/>
</dbReference>
<proteinExistence type="predicted"/>
<evidence type="ECO:0000256" key="1">
    <source>
        <dbReference type="SAM" id="SignalP"/>
    </source>
</evidence>
<accession>A0A448YLH8</accession>
<evidence type="ECO:0000313" key="2">
    <source>
        <dbReference type="EMBL" id="VEU21794.1"/>
    </source>
</evidence>
<keyword evidence="1" id="KW-0732">Signal</keyword>
<name>A0A448YLH8_BRENA</name>
<dbReference type="InterPro" id="IPR000992">
    <property type="entry name" value="SRP1_TIP1"/>
</dbReference>
<feature type="signal peptide" evidence="1">
    <location>
        <begin position="1"/>
        <end position="18"/>
    </location>
</feature>
<dbReference type="InParanoid" id="A0A448YLH8"/>
<feature type="chain" id="PRO_5019097716" evidence="1">
    <location>
        <begin position="19"/>
        <end position="179"/>
    </location>
</feature>
<dbReference type="FunCoup" id="A0A448YLH8">
    <property type="interactions" value="63"/>
</dbReference>
<evidence type="ECO:0000313" key="3">
    <source>
        <dbReference type="Proteomes" id="UP000290900"/>
    </source>
</evidence>
<protein>
    <submittedName>
        <fullName evidence="2">DEKNAAC102802</fullName>
    </submittedName>
</protein>
<dbReference type="Proteomes" id="UP000290900">
    <property type="component" value="Unassembled WGS sequence"/>
</dbReference>